<name>A0ABV6G577_9GAMM</name>
<sequence length="355" mass="38255">MRFNFIKTALAAAALSLCATAMASVDTLNGAGATFPYPVYSKWAQTYQQQTGVKLNYQAIGSGGGIKQIEAGTVDFGASDAPLEKKELDQYGLLQFPMVMGGVVPVVNLGDAIKPGQLRLDGATLANIYAGNITRWNDPAIAALNPDITLPDQDITVVHRSDGSGTTWIFTSYLTKVSDVWAKGPGHAKAVSWPTGVGGKGNQGVASYVDRIQGSIGYVEYAYALQNSMTYTRLRNSAGDFVKPTAETFQAAASNADWQNAPGFYMVLTDQPGDNSWPITGASFILMYQQPKNPEVAQAALKFFAWAYGNGDDMARDLDYVPMPSSVIDMVKSEWHKQIKGSDGQPLWPLDNQPQ</sequence>
<evidence type="ECO:0000313" key="11">
    <source>
        <dbReference type="Proteomes" id="UP001589814"/>
    </source>
</evidence>
<dbReference type="EMBL" id="JBHLVX010000050">
    <property type="protein sequence ID" value="MFC0268786.1"/>
    <property type="molecule type" value="Genomic_DNA"/>
</dbReference>
<comment type="function">
    <text evidence="1 7">Part of the ABC transporter complex PstSACB involved in phosphate import.</text>
</comment>
<accession>A0ABV6G577</accession>
<dbReference type="CDD" id="cd13565">
    <property type="entry name" value="PBP2_PstS"/>
    <property type="match status" value="1"/>
</dbReference>
<keyword evidence="11" id="KW-1185">Reference proteome</keyword>
<gene>
    <name evidence="10" type="primary">pstS</name>
    <name evidence="10" type="ORF">ACFFHW_12475</name>
</gene>
<feature type="domain" description="PBP" evidence="9">
    <location>
        <begin position="23"/>
        <end position="308"/>
    </location>
</feature>
<dbReference type="Gene3D" id="3.40.190.10">
    <property type="entry name" value="Periplasmic binding protein-like II"/>
    <property type="match status" value="2"/>
</dbReference>
<dbReference type="NCBIfam" id="NF008171">
    <property type="entry name" value="PRK10918.1"/>
    <property type="match status" value="1"/>
</dbReference>
<evidence type="ECO:0000256" key="4">
    <source>
        <dbReference type="ARBA" id="ARBA00021889"/>
    </source>
</evidence>
<protein>
    <recommendedName>
        <fullName evidence="4 7">Phosphate-binding protein PstS</fullName>
    </recommendedName>
</protein>
<comment type="caution">
    <text evidence="10">The sequence shown here is derived from an EMBL/GenBank/DDBJ whole genome shotgun (WGS) entry which is preliminary data.</text>
</comment>
<reference evidence="10 11" key="1">
    <citation type="submission" date="2024-09" db="EMBL/GenBank/DDBJ databases">
        <authorList>
            <person name="Sun Q."/>
            <person name="Mori K."/>
        </authorList>
    </citation>
    <scope>NUCLEOTIDE SEQUENCE [LARGE SCALE GENOMIC DNA]</scope>
    <source>
        <strain evidence="10 11">CCM 7415</strain>
    </source>
</reference>
<dbReference type="SUPFAM" id="SSF53850">
    <property type="entry name" value="Periplasmic binding protein-like II"/>
    <property type="match status" value="1"/>
</dbReference>
<evidence type="ECO:0000259" key="9">
    <source>
        <dbReference type="Pfam" id="PF12849"/>
    </source>
</evidence>
<feature type="chain" id="PRO_5047145005" description="Phosphate-binding protein PstS" evidence="8">
    <location>
        <begin position="24"/>
        <end position="355"/>
    </location>
</feature>
<organism evidence="10 11">
    <name type="scientific">Kushneria aurantia</name>
    <dbReference type="NCBI Taxonomy" id="504092"/>
    <lineage>
        <taxon>Bacteria</taxon>
        <taxon>Pseudomonadati</taxon>
        <taxon>Pseudomonadota</taxon>
        <taxon>Gammaproteobacteria</taxon>
        <taxon>Oceanospirillales</taxon>
        <taxon>Halomonadaceae</taxon>
        <taxon>Kushneria</taxon>
    </lineage>
</organism>
<comment type="subunit">
    <text evidence="3 7">The complex is composed of two ATP-binding proteins (PstB), two transmembrane proteins (PstC and PstA) and a solute-binding protein (PstS).</text>
</comment>
<dbReference type="InterPro" id="IPR024370">
    <property type="entry name" value="PBP_domain"/>
</dbReference>
<evidence type="ECO:0000256" key="1">
    <source>
        <dbReference type="ARBA" id="ARBA00002841"/>
    </source>
</evidence>
<dbReference type="PIRSF" id="PIRSF002756">
    <property type="entry name" value="PstS"/>
    <property type="match status" value="1"/>
</dbReference>
<evidence type="ECO:0000256" key="5">
    <source>
        <dbReference type="ARBA" id="ARBA00022448"/>
    </source>
</evidence>
<evidence type="ECO:0000256" key="8">
    <source>
        <dbReference type="SAM" id="SignalP"/>
    </source>
</evidence>
<keyword evidence="8" id="KW-0732">Signal</keyword>
<dbReference type="PANTHER" id="PTHR42996:SF1">
    <property type="entry name" value="PHOSPHATE-BINDING PROTEIN PSTS"/>
    <property type="match status" value="1"/>
</dbReference>
<dbReference type="Proteomes" id="UP001589814">
    <property type="component" value="Unassembled WGS sequence"/>
</dbReference>
<comment type="similarity">
    <text evidence="2 7">Belongs to the PstS family.</text>
</comment>
<dbReference type="NCBIfam" id="TIGR00975">
    <property type="entry name" value="3a0107s03"/>
    <property type="match status" value="1"/>
</dbReference>
<dbReference type="RefSeq" id="WP_019950635.1">
    <property type="nucleotide sequence ID" value="NZ_JBHLVX010000050.1"/>
</dbReference>
<evidence type="ECO:0000256" key="2">
    <source>
        <dbReference type="ARBA" id="ARBA00008725"/>
    </source>
</evidence>
<dbReference type="PANTHER" id="PTHR42996">
    <property type="entry name" value="PHOSPHATE-BINDING PROTEIN PSTS"/>
    <property type="match status" value="1"/>
</dbReference>
<proteinExistence type="inferred from homology"/>
<dbReference type="InterPro" id="IPR005673">
    <property type="entry name" value="ABC_phos-bd_PstS"/>
</dbReference>
<evidence type="ECO:0000256" key="3">
    <source>
        <dbReference type="ARBA" id="ARBA00011529"/>
    </source>
</evidence>
<evidence type="ECO:0000256" key="7">
    <source>
        <dbReference type="PIRNR" id="PIRNR002756"/>
    </source>
</evidence>
<dbReference type="InterPro" id="IPR050962">
    <property type="entry name" value="Phosphate-bind_PstS"/>
</dbReference>
<feature type="signal peptide" evidence="8">
    <location>
        <begin position="1"/>
        <end position="23"/>
    </location>
</feature>
<evidence type="ECO:0000256" key="6">
    <source>
        <dbReference type="ARBA" id="ARBA00022592"/>
    </source>
</evidence>
<dbReference type="Pfam" id="PF12849">
    <property type="entry name" value="PBP_like_2"/>
    <property type="match status" value="1"/>
</dbReference>
<evidence type="ECO:0000313" key="10">
    <source>
        <dbReference type="EMBL" id="MFC0268786.1"/>
    </source>
</evidence>
<keyword evidence="6 7" id="KW-0592">Phosphate transport</keyword>
<keyword evidence="5 7" id="KW-0813">Transport</keyword>